<proteinExistence type="predicted"/>
<sequence>MHKRTAKCLSPEHLRFFSLVYVVSLAQTYENSTDLDVSYVDIAENSSQVLTKQSRKSEHRVPSSCGEHLSVLLAQEIFGVHRHLCSDSLKLKTFFFFFFFSVVTRNLYQLLFREYRDYHGF</sequence>
<evidence type="ECO:0000313" key="3">
    <source>
        <dbReference type="Proteomes" id="UP001314169"/>
    </source>
</evidence>
<evidence type="ECO:0000313" key="2">
    <source>
        <dbReference type="EMBL" id="CAK6449210.1"/>
    </source>
</evidence>
<keyword evidence="1" id="KW-1133">Transmembrane helix</keyword>
<organism evidence="2 3">
    <name type="scientific">Pipistrellus nathusii</name>
    <name type="common">Nathusius' pipistrelle</name>
    <dbReference type="NCBI Taxonomy" id="59473"/>
    <lineage>
        <taxon>Eukaryota</taxon>
        <taxon>Metazoa</taxon>
        <taxon>Chordata</taxon>
        <taxon>Craniata</taxon>
        <taxon>Vertebrata</taxon>
        <taxon>Euteleostomi</taxon>
        <taxon>Mammalia</taxon>
        <taxon>Eutheria</taxon>
        <taxon>Laurasiatheria</taxon>
        <taxon>Chiroptera</taxon>
        <taxon>Yangochiroptera</taxon>
        <taxon>Vespertilionidae</taxon>
        <taxon>Pipistrellus</taxon>
    </lineage>
</organism>
<keyword evidence="1" id="KW-0472">Membrane</keyword>
<keyword evidence="3" id="KW-1185">Reference proteome</keyword>
<accession>A0ABP0AFI6</accession>
<evidence type="ECO:0000256" key="1">
    <source>
        <dbReference type="SAM" id="Phobius"/>
    </source>
</evidence>
<protein>
    <submittedName>
        <fullName evidence="2">Uncharacterized protein</fullName>
    </submittedName>
</protein>
<reference evidence="2" key="1">
    <citation type="submission" date="2023-12" db="EMBL/GenBank/DDBJ databases">
        <authorList>
            <person name="Brown T."/>
        </authorList>
    </citation>
    <scope>NUCLEOTIDE SEQUENCE</scope>
</reference>
<name>A0ABP0AFI6_PIPNA</name>
<keyword evidence="1" id="KW-0812">Transmembrane</keyword>
<gene>
    <name evidence="2" type="ORF">MPIPNATIZW_LOCUS17516</name>
</gene>
<feature type="transmembrane region" description="Helical" evidence="1">
    <location>
        <begin position="91"/>
        <end position="111"/>
    </location>
</feature>
<dbReference type="EMBL" id="OY882866">
    <property type="protein sequence ID" value="CAK6449210.1"/>
    <property type="molecule type" value="Genomic_DNA"/>
</dbReference>
<dbReference type="Proteomes" id="UP001314169">
    <property type="component" value="Chromosome 9"/>
</dbReference>